<keyword evidence="3" id="KW-0547">Nucleotide-binding</keyword>
<evidence type="ECO:0000256" key="4">
    <source>
        <dbReference type="ARBA" id="ARBA00022840"/>
    </source>
</evidence>
<dbReference type="PANTHER" id="PTHR42798">
    <property type="entry name" value="LIPOPROTEIN-RELEASING SYSTEM ATP-BINDING PROTEIN LOLD"/>
    <property type="match status" value="1"/>
</dbReference>
<name>A0A2W1LSV5_9BACL</name>
<evidence type="ECO:0000256" key="3">
    <source>
        <dbReference type="ARBA" id="ARBA00022741"/>
    </source>
</evidence>
<keyword evidence="4 6" id="KW-0067">ATP-binding</keyword>
<dbReference type="InterPro" id="IPR003593">
    <property type="entry name" value="AAA+_ATPase"/>
</dbReference>
<dbReference type="GO" id="GO:0016887">
    <property type="term" value="F:ATP hydrolysis activity"/>
    <property type="evidence" value="ECO:0007669"/>
    <property type="project" value="InterPro"/>
</dbReference>
<evidence type="ECO:0000256" key="2">
    <source>
        <dbReference type="ARBA" id="ARBA00022448"/>
    </source>
</evidence>
<comment type="caution">
    <text evidence="6">The sequence shown here is derived from an EMBL/GenBank/DDBJ whole genome shotgun (WGS) entry which is preliminary data.</text>
</comment>
<keyword evidence="2" id="KW-0813">Transport</keyword>
<dbReference type="SMART" id="SM00382">
    <property type="entry name" value="AAA"/>
    <property type="match status" value="1"/>
</dbReference>
<evidence type="ECO:0000256" key="1">
    <source>
        <dbReference type="ARBA" id="ARBA00005417"/>
    </source>
</evidence>
<dbReference type="Gene3D" id="3.40.50.300">
    <property type="entry name" value="P-loop containing nucleotide triphosphate hydrolases"/>
    <property type="match status" value="1"/>
</dbReference>
<dbReference type="SUPFAM" id="SSF52540">
    <property type="entry name" value="P-loop containing nucleoside triphosphate hydrolases"/>
    <property type="match status" value="1"/>
</dbReference>
<dbReference type="RefSeq" id="WP_111144935.1">
    <property type="nucleotide sequence ID" value="NZ_QKRB01000010.1"/>
</dbReference>
<dbReference type="PANTHER" id="PTHR42798:SF4">
    <property type="entry name" value="ABC TRANSPORTER DOMAIN-CONTAINING PROTEIN"/>
    <property type="match status" value="1"/>
</dbReference>
<evidence type="ECO:0000259" key="5">
    <source>
        <dbReference type="PROSITE" id="PS50893"/>
    </source>
</evidence>
<dbReference type="OrthoDB" id="9791546at2"/>
<comment type="similarity">
    <text evidence="1">Belongs to the ABC transporter superfamily.</text>
</comment>
<evidence type="ECO:0000313" key="6">
    <source>
        <dbReference type="EMBL" id="PZD97574.1"/>
    </source>
</evidence>
<dbReference type="Pfam" id="PF00005">
    <property type="entry name" value="ABC_tran"/>
    <property type="match status" value="1"/>
</dbReference>
<feature type="domain" description="ABC transporter" evidence="5">
    <location>
        <begin position="5"/>
        <end position="232"/>
    </location>
</feature>
<proteinExistence type="inferred from homology"/>
<dbReference type="PROSITE" id="PS00211">
    <property type="entry name" value="ABC_TRANSPORTER_1"/>
    <property type="match status" value="1"/>
</dbReference>
<dbReference type="InterPro" id="IPR017911">
    <property type="entry name" value="MacB-like_ATP-bd"/>
</dbReference>
<reference evidence="6 7" key="1">
    <citation type="submission" date="2018-06" db="EMBL/GenBank/DDBJ databases">
        <title>Paenibacillus imtechensis sp. nov.</title>
        <authorList>
            <person name="Pinnaka A.K."/>
            <person name="Singh H."/>
            <person name="Kaur M."/>
        </authorList>
    </citation>
    <scope>NUCLEOTIDE SEQUENCE [LARGE SCALE GENOMIC DNA]</scope>
    <source>
        <strain evidence="6 7">SMB1</strain>
    </source>
</reference>
<dbReference type="GO" id="GO:0005524">
    <property type="term" value="F:ATP binding"/>
    <property type="evidence" value="ECO:0007669"/>
    <property type="project" value="UniProtKB-KW"/>
</dbReference>
<dbReference type="EMBL" id="QKRB01000010">
    <property type="protein sequence ID" value="PZD97574.1"/>
    <property type="molecule type" value="Genomic_DNA"/>
</dbReference>
<accession>A0A2W1LSV5</accession>
<dbReference type="PROSITE" id="PS50893">
    <property type="entry name" value="ABC_TRANSPORTER_2"/>
    <property type="match status" value="1"/>
</dbReference>
<gene>
    <name evidence="6" type="ORF">DNH61_01500</name>
</gene>
<protein>
    <submittedName>
        <fullName evidence="6">ABC transporter ATP-binding protein</fullName>
    </submittedName>
</protein>
<sequence length="232" mass="25439">MTALLKATGISKKYHPASNTPELALCSLTLEKGRTYVIKGRSGSGKTTLLNLLGGMDKPSTGSVYYNGKSFYDLSDREQSAIRNKNFGFVFQSFNLIPELTAYENIELPRFFNRNCIITSSAISTVAEEMKIGSLLHRRTYELSGGEQQRVAIARALITSPDMIFADEPTGNLDSAASRMVADLLVKTVKSRQATLVLVTHEDNLIYSEHIQLNIRDGHVGAMEVCNGSLGI</sequence>
<evidence type="ECO:0000313" key="7">
    <source>
        <dbReference type="Proteomes" id="UP000249522"/>
    </source>
</evidence>
<dbReference type="InterPro" id="IPR017871">
    <property type="entry name" value="ABC_transporter-like_CS"/>
</dbReference>
<dbReference type="CDD" id="cd03255">
    <property type="entry name" value="ABC_MJ0796_LolCDE_FtsE"/>
    <property type="match status" value="1"/>
</dbReference>
<dbReference type="Proteomes" id="UP000249522">
    <property type="component" value="Unassembled WGS sequence"/>
</dbReference>
<organism evidence="6 7">
    <name type="scientific">Paenibacillus sambharensis</name>
    <dbReference type="NCBI Taxonomy" id="1803190"/>
    <lineage>
        <taxon>Bacteria</taxon>
        <taxon>Bacillati</taxon>
        <taxon>Bacillota</taxon>
        <taxon>Bacilli</taxon>
        <taxon>Bacillales</taxon>
        <taxon>Paenibacillaceae</taxon>
        <taxon>Paenibacillus</taxon>
    </lineage>
</organism>
<dbReference type="InterPro" id="IPR003439">
    <property type="entry name" value="ABC_transporter-like_ATP-bd"/>
</dbReference>
<keyword evidence="7" id="KW-1185">Reference proteome</keyword>
<dbReference type="AlphaFoldDB" id="A0A2W1LSV5"/>
<dbReference type="InterPro" id="IPR027417">
    <property type="entry name" value="P-loop_NTPase"/>
</dbReference>